<dbReference type="SUPFAM" id="SSF46548">
    <property type="entry name" value="alpha-helical ferredoxin"/>
    <property type="match status" value="1"/>
</dbReference>
<evidence type="ECO:0000259" key="1">
    <source>
        <dbReference type="Pfam" id="PF07992"/>
    </source>
</evidence>
<dbReference type="Gene3D" id="1.10.1060.10">
    <property type="entry name" value="Alpha-helical ferredoxin"/>
    <property type="match status" value="1"/>
</dbReference>
<organism evidence="3 4">
    <name type="scientific">Capillibacterium thermochitinicola</name>
    <dbReference type="NCBI Taxonomy" id="2699427"/>
    <lineage>
        <taxon>Bacteria</taxon>
        <taxon>Bacillati</taxon>
        <taxon>Bacillota</taxon>
        <taxon>Capillibacterium</taxon>
    </lineage>
</organism>
<dbReference type="RefSeq" id="WP_181339287.1">
    <property type="nucleotide sequence ID" value="NZ_JAAKDE010000008.1"/>
</dbReference>
<dbReference type="InterPro" id="IPR006004">
    <property type="entry name" value="SudA-like"/>
</dbReference>
<dbReference type="PRINTS" id="PR00411">
    <property type="entry name" value="PNDRDTASEI"/>
</dbReference>
<dbReference type="NCBIfam" id="TIGR01316">
    <property type="entry name" value="gltA"/>
    <property type="match status" value="1"/>
</dbReference>
<dbReference type="Proteomes" id="UP000657177">
    <property type="component" value="Unassembled WGS sequence"/>
</dbReference>
<dbReference type="SUPFAM" id="SSF51971">
    <property type="entry name" value="Nucleotide-binding domain"/>
    <property type="match status" value="1"/>
</dbReference>
<proteinExistence type="predicted"/>
<dbReference type="PRINTS" id="PR00368">
    <property type="entry name" value="FADPNR"/>
</dbReference>
<dbReference type="EMBL" id="JAAKDE010000008">
    <property type="protein sequence ID" value="MBA2132836.1"/>
    <property type="molecule type" value="Genomic_DNA"/>
</dbReference>
<dbReference type="InterPro" id="IPR009051">
    <property type="entry name" value="Helical_ferredxn"/>
</dbReference>
<evidence type="ECO:0000313" key="4">
    <source>
        <dbReference type="Proteomes" id="UP000657177"/>
    </source>
</evidence>
<dbReference type="Gene3D" id="3.50.50.60">
    <property type="entry name" value="FAD/NAD(P)-binding domain"/>
    <property type="match status" value="2"/>
</dbReference>
<dbReference type="InterPro" id="IPR036188">
    <property type="entry name" value="FAD/NAD-bd_sf"/>
</dbReference>
<dbReference type="Pfam" id="PF14691">
    <property type="entry name" value="Fer4_20"/>
    <property type="match status" value="1"/>
</dbReference>
<accession>A0A8J6HZS6</accession>
<protein>
    <submittedName>
        <fullName evidence="3">NADPH-dependent glutamate synthase</fullName>
        <ecNumber evidence="3">1.4.1.13</ecNumber>
    </submittedName>
</protein>
<dbReference type="AlphaFoldDB" id="A0A8J6HZS6"/>
<keyword evidence="4" id="KW-1185">Reference proteome</keyword>
<evidence type="ECO:0000259" key="2">
    <source>
        <dbReference type="Pfam" id="PF14691"/>
    </source>
</evidence>
<evidence type="ECO:0000313" key="3">
    <source>
        <dbReference type="EMBL" id="MBA2132836.1"/>
    </source>
</evidence>
<dbReference type="GO" id="GO:0051536">
    <property type="term" value="F:iron-sulfur cluster binding"/>
    <property type="evidence" value="ECO:0007669"/>
    <property type="project" value="InterPro"/>
</dbReference>
<dbReference type="InterPro" id="IPR023753">
    <property type="entry name" value="FAD/NAD-binding_dom"/>
</dbReference>
<dbReference type="Pfam" id="PF07992">
    <property type="entry name" value="Pyr_redox_2"/>
    <property type="match status" value="1"/>
</dbReference>
<name>A0A8J6HZS6_9FIRM</name>
<feature type="domain" description="FAD/NAD(P)-binding" evidence="1">
    <location>
        <begin position="138"/>
        <end position="445"/>
    </location>
</feature>
<dbReference type="GO" id="GO:0004355">
    <property type="term" value="F:glutamate synthase (NADPH) activity"/>
    <property type="evidence" value="ECO:0007669"/>
    <property type="project" value="UniProtKB-EC"/>
</dbReference>
<feature type="domain" description="Dihydroprymidine dehydrogenase" evidence="2">
    <location>
        <begin position="13"/>
        <end position="123"/>
    </location>
</feature>
<keyword evidence="3" id="KW-0560">Oxidoreductase</keyword>
<dbReference type="PANTHER" id="PTHR42783">
    <property type="entry name" value="GLUTAMATE SYNTHASE [NADPH] SMALL CHAIN"/>
    <property type="match status" value="1"/>
</dbReference>
<comment type="caution">
    <text evidence="3">The sequence shown here is derived from an EMBL/GenBank/DDBJ whole genome shotgun (WGS) entry which is preliminary data.</text>
</comment>
<dbReference type="PANTHER" id="PTHR42783:SF3">
    <property type="entry name" value="GLUTAMATE SYNTHASE [NADPH] SMALL CHAIN-RELATED"/>
    <property type="match status" value="1"/>
</dbReference>
<dbReference type="InterPro" id="IPR028261">
    <property type="entry name" value="DPD_II"/>
</dbReference>
<sequence length="464" mass="49682">MRQQMPKQDPAVRRTNFDEVALGFTAEQALAEAKRCLNCKKPLCVQGCPVEIDIPQFITLLVAGKPDQALAKIKEKNSLPAICGRVCPQENQCEKQCVLGRKGEPVAIGALERYCADWGRANQAVEPSCEPECAVKGKVAVVGSGPAGLTAAADLALMGYRATLFESLHAPGGVLRYGIPEFRLPKAIVDYEVGNLKKLGVEIKTNVLVGKTITIEELFATGYEAVFIGTGAGLPYFLDIPGENLNGVYSANEFLTRVNLMKAYLFPEYDTPVRIGKRVAVVGAGNVAMDAARTALRLGAETVSIVYRRSRAEMPARREEIENAEEEGVVFRLLTNPVRLEGDERGNLTTMICQKMALGEPDASGRRRPVPIPGSEEELPVDTVIVAVGQGPNPILLQATTGLALNKRGYIEVDPETMMTSIPGVFAGGDIVTGAATVIAAMGAGKKAARAIDRYLAAKKEAGK</sequence>
<reference evidence="3" key="1">
    <citation type="submission" date="2020-06" db="EMBL/GenBank/DDBJ databases">
        <title>Novel chitinolytic bacterium.</title>
        <authorList>
            <person name="Ungkulpasvich U."/>
            <person name="Kosugi A."/>
            <person name="Uke A."/>
        </authorList>
    </citation>
    <scope>NUCLEOTIDE SEQUENCE</scope>
    <source>
        <strain evidence="3">UUS1-1</strain>
    </source>
</reference>
<dbReference type="EC" id="1.4.1.13" evidence="3"/>
<gene>
    <name evidence="3" type="primary">gltA</name>
    <name evidence="3" type="ORF">G5B42_04660</name>
</gene>